<dbReference type="Proteomes" id="UP000281647">
    <property type="component" value="Unassembled WGS sequence"/>
</dbReference>
<name>A0A432V170_9HYPH</name>
<dbReference type="AlphaFoldDB" id="A0A432V170"/>
<dbReference type="EMBL" id="RKST01000027">
    <property type="protein sequence ID" value="RUM95926.1"/>
    <property type="molecule type" value="Genomic_DNA"/>
</dbReference>
<accession>A0A432V170</accession>
<dbReference type="RefSeq" id="WP_128628278.1">
    <property type="nucleotide sequence ID" value="NZ_RKST01000027.1"/>
</dbReference>
<evidence type="ECO:0000256" key="1">
    <source>
        <dbReference type="SAM" id="Coils"/>
    </source>
</evidence>
<proteinExistence type="predicted"/>
<organism evidence="2 3">
    <name type="scientific">Borborobacter arsenicus</name>
    <dbReference type="NCBI Taxonomy" id="1851146"/>
    <lineage>
        <taxon>Bacteria</taxon>
        <taxon>Pseudomonadati</taxon>
        <taxon>Pseudomonadota</taxon>
        <taxon>Alphaproteobacteria</taxon>
        <taxon>Hyphomicrobiales</taxon>
        <taxon>Phyllobacteriaceae</taxon>
        <taxon>Borborobacter</taxon>
    </lineage>
</organism>
<reference evidence="2 3" key="1">
    <citation type="submission" date="2018-11" db="EMBL/GenBank/DDBJ databases">
        <title>Pseudaminobacter arsenicus sp. nov., an arsenic-resistant bacterium isolated from arsenic-rich aquifers.</title>
        <authorList>
            <person name="Mu Y."/>
        </authorList>
    </citation>
    <scope>NUCLEOTIDE SEQUENCE [LARGE SCALE GENOMIC DNA]</scope>
    <source>
        <strain evidence="2 3">CB3</strain>
    </source>
</reference>
<feature type="coiled-coil region" evidence="1">
    <location>
        <begin position="86"/>
        <end position="120"/>
    </location>
</feature>
<keyword evidence="3" id="KW-1185">Reference proteome</keyword>
<keyword evidence="1" id="KW-0175">Coiled coil</keyword>
<evidence type="ECO:0000313" key="2">
    <source>
        <dbReference type="EMBL" id="RUM95926.1"/>
    </source>
</evidence>
<gene>
    <name evidence="2" type="ORF">EET67_20615</name>
</gene>
<sequence>MDFEDHRQLFEHLPRESWEKVRTLCDASLRAHEALLAAWNRLNDERTDLARVKIVTASQESAASRATRRIGFSISVDEAMLSSNRLALTDEDAERLDDRVRAAQERVDRADAAREAAEAEWSKFAFLPDLVRWLGTYVGHGGHLAHQPLPPVKLTRGESFRQAVERVRQQLSGCDEEWTRIETAPLPLADLKAEITSQVDRLASVGQPKICVRDATDGPTDLERVLRLRRTGEMFVSDVASPFVVWLHRDQILARLHAEAEKLDFADAMTDEQRDSAFSRLLDRKLALEFDEEAYIAAAAAEGTAITRRRDCDPRAVLEVQEFFA</sequence>
<comment type="caution">
    <text evidence="2">The sequence shown here is derived from an EMBL/GenBank/DDBJ whole genome shotgun (WGS) entry which is preliminary data.</text>
</comment>
<protein>
    <submittedName>
        <fullName evidence="2">Uncharacterized protein</fullName>
    </submittedName>
</protein>
<evidence type="ECO:0000313" key="3">
    <source>
        <dbReference type="Proteomes" id="UP000281647"/>
    </source>
</evidence>
<dbReference type="OrthoDB" id="8218661at2"/>